<dbReference type="InterPro" id="IPR050922">
    <property type="entry name" value="LytR/CpsA/Psr_CW_biosynth"/>
</dbReference>
<dbReference type="EMBL" id="JAFBCF010000001">
    <property type="protein sequence ID" value="MBM7798893.1"/>
    <property type="molecule type" value="Genomic_DNA"/>
</dbReference>
<sequence>MSDFSILPNGDDSADEHDHQPRHPKPRKGTWLRRTLAVLAVVLLVIVGAGVLYAVTIERSVSKNIHRETNYMPAETPTAKGQSPRPQKPTEGPGSETLNYVLMGSDTRDPEAEQGRSDTLMVVHLNAERNQAYIVSFPRDMWVNIPGHGRAKINAAYSYGGPQLAVATLESLVNVRMDHLAVVDFGGFISLTKDLGGVTIHNDHAFSSHGYKFPTGNITISGDEALWFVRERHHLPNGDLDRAANQRKVVQAIVKKGLSGDTISDPRKFTAFVGGIAKYLTVDQSLTDSEIRKTALSLRLSSSNVHQLQAPIQGFGTSSDGQSIDVVDEAKLKELSKALKNDTMDKYLAKYPKG</sequence>
<keyword evidence="6" id="KW-1185">Reference proteome</keyword>
<reference evidence="5 6" key="1">
    <citation type="submission" date="2021-01" db="EMBL/GenBank/DDBJ databases">
        <title>Sequencing the genomes of 1000 actinobacteria strains.</title>
        <authorList>
            <person name="Klenk H.-P."/>
        </authorList>
    </citation>
    <scope>NUCLEOTIDE SEQUENCE [LARGE SCALE GENOMIC DNA]</scope>
    <source>
        <strain evidence="5 6">DSM 18662</strain>
    </source>
</reference>
<evidence type="ECO:0000313" key="6">
    <source>
        <dbReference type="Proteomes" id="UP000704762"/>
    </source>
</evidence>
<name>A0ABS2RJJ4_9ACTN</name>
<dbReference type="PANTHER" id="PTHR33392:SF6">
    <property type="entry name" value="POLYISOPRENYL-TEICHOIC ACID--PEPTIDOGLYCAN TEICHOIC ACID TRANSFERASE TAGU"/>
    <property type="match status" value="1"/>
</dbReference>
<dbReference type="RefSeq" id="WP_204917386.1">
    <property type="nucleotide sequence ID" value="NZ_BAAAQP010000002.1"/>
</dbReference>
<dbReference type="NCBIfam" id="TIGR00350">
    <property type="entry name" value="lytR_cpsA_psr"/>
    <property type="match status" value="1"/>
</dbReference>
<evidence type="ECO:0000256" key="3">
    <source>
        <dbReference type="SAM" id="Phobius"/>
    </source>
</evidence>
<keyword evidence="3" id="KW-0812">Transmembrane</keyword>
<proteinExistence type="inferred from homology"/>
<keyword evidence="3" id="KW-1133">Transmembrane helix</keyword>
<dbReference type="Pfam" id="PF03816">
    <property type="entry name" value="LytR_cpsA_psr"/>
    <property type="match status" value="1"/>
</dbReference>
<dbReference type="PANTHER" id="PTHR33392">
    <property type="entry name" value="POLYISOPRENYL-TEICHOIC ACID--PEPTIDOGLYCAN TEICHOIC ACID TRANSFERASE TAGU"/>
    <property type="match status" value="1"/>
</dbReference>
<feature type="domain" description="Cell envelope-related transcriptional attenuator" evidence="4">
    <location>
        <begin position="116"/>
        <end position="256"/>
    </location>
</feature>
<evidence type="ECO:0000259" key="4">
    <source>
        <dbReference type="Pfam" id="PF03816"/>
    </source>
</evidence>
<accession>A0ABS2RJJ4</accession>
<evidence type="ECO:0000256" key="2">
    <source>
        <dbReference type="SAM" id="MobiDB-lite"/>
    </source>
</evidence>
<dbReference type="Gene3D" id="3.40.630.190">
    <property type="entry name" value="LCP protein"/>
    <property type="match status" value="1"/>
</dbReference>
<comment type="similarity">
    <text evidence="1">Belongs to the LytR/CpsA/Psr (LCP) family.</text>
</comment>
<comment type="caution">
    <text evidence="5">The sequence shown here is derived from an EMBL/GenBank/DDBJ whole genome shotgun (WGS) entry which is preliminary data.</text>
</comment>
<gene>
    <name evidence="5" type="ORF">JOE57_001814</name>
</gene>
<organism evidence="5 6">
    <name type="scientific">Microlunatus panaciterrae</name>
    <dbReference type="NCBI Taxonomy" id="400768"/>
    <lineage>
        <taxon>Bacteria</taxon>
        <taxon>Bacillati</taxon>
        <taxon>Actinomycetota</taxon>
        <taxon>Actinomycetes</taxon>
        <taxon>Propionibacteriales</taxon>
        <taxon>Propionibacteriaceae</taxon>
        <taxon>Microlunatus</taxon>
    </lineage>
</organism>
<dbReference type="InterPro" id="IPR004474">
    <property type="entry name" value="LytR_CpsA_psr"/>
</dbReference>
<evidence type="ECO:0000256" key="1">
    <source>
        <dbReference type="ARBA" id="ARBA00006068"/>
    </source>
</evidence>
<keyword evidence="3" id="KW-0472">Membrane</keyword>
<dbReference type="Proteomes" id="UP000704762">
    <property type="component" value="Unassembled WGS sequence"/>
</dbReference>
<feature type="region of interest" description="Disordered" evidence="2">
    <location>
        <begin position="68"/>
        <end position="96"/>
    </location>
</feature>
<feature type="region of interest" description="Disordered" evidence="2">
    <location>
        <begin position="1"/>
        <end position="28"/>
    </location>
</feature>
<evidence type="ECO:0000313" key="5">
    <source>
        <dbReference type="EMBL" id="MBM7798893.1"/>
    </source>
</evidence>
<protein>
    <submittedName>
        <fullName evidence="5">LCP family protein required for cell wall assembly</fullName>
    </submittedName>
</protein>
<feature type="transmembrane region" description="Helical" evidence="3">
    <location>
        <begin position="35"/>
        <end position="55"/>
    </location>
</feature>